<dbReference type="SUPFAM" id="SSF54928">
    <property type="entry name" value="RNA-binding domain, RBD"/>
    <property type="match status" value="3"/>
</dbReference>
<keyword evidence="15" id="KW-1185">Reference proteome</keyword>
<comment type="similarity">
    <text evidence="3 10">Belongs to the polyadenylate-binding protein type-1 family.</text>
</comment>
<dbReference type="FunFam" id="3.30.70.330:FF:000500">
    <property type="entry name" value="Polyadenylate-binding protein"/>
    <property type="match status" value="1"/>
</dbReference>
<name>A0AAD3XM76_NEPGR</name>
<evidence type="ECO:0000256" key="5">
    <source>
        <dbReference type="ARBA" id="ARBA00022737"/>
    </source>
</evidence>
<dbReference type="EMBL" id="BSYO01000009">
    <property type="protein sequence ID" value="GMH09882.1"/>
    <property type="molecule type" value="Genomic_DNA"/>
</dbReference>
<reference evidence="14" key="1">
    <citation type="submission" date="2023-05" db="EMBL/GenBank/DDBJ databases">
        <title>Nepenthes gracilis genome sequencing.</title>
        <authorList>
            <person name="Fukushima K."/>
        </authorList>
    </citation>
    <scope>NUCLEOTIDE SEQUENCE</scope>
    <source>
        <strain evidence="14">SING2019-196</strain>
    </source>
</reference>
<dbReference type="FunFam" id="3.30.70.330:FF:000499">
    <property type="entry name" value="Polyadenylate-binding protein"/>
    <property type="match status" value="1"/>
</dbReference>
<feature type="region of interest" description="Disordered" evidence="11">
    <location>
        <begin position="436"/>
        <end position="543"/>
    </location>
</feature>
<evidence type="ECO:0000256" key="9">
    <source>
        <dbReference type="PROSITE-ProRule" id="PRU00176"/>
    </source>
</evidence>
<evidence type="ECO:0000256" key="1">
    <source>
        <dbReference type="ARBA" id="ARBA00004123"/>
    </source>
</evidence>
<dbReference type="Pfam" id="PF00658">
    <property type="entry name" value="MLLE"/>
    <property type="match status" value="1"/>
</dbReference>
<dbReference type="Gene3D" id="3.30.70.330">
    <property type="match status" value="4"/>
</dbReference>
<dbReference type="CDD" id="cd12381">
    <property type="entry name" value="RRM4_I_PABPs"/>
    <property type="match status" value="1"/>
</dbReference>
<feature type="domain" description="RRM" evidence="12">
    <location>
        <begin position="12"/>
        <end position="90"/>
    </location>
</feature>
<dbReference type="InterPro" id="IPR002004">
    <property type="entry name" value="PABP_HYD_C"/>
</dbReference>
<feature type="compositionally biased region" description="Polar residues" evidence="11">
    <location>
        <begin position="606"/>
        <end position="619"/>
    </location>
</feature>
<dbReference type="AlphaFoldDB" id="A0AAD3XM76"/>
<feature type="domain" description="RRM" evidence="12">
    <location>
        <begin position="100"/>
        <end position="177"/>
    </location>
</feature>
<gene>
    <name evidence="14" type="ORF">Nepgr_011723</name>
</gene>
<feature type="domain" description="PABC" evidence="13">
    <location>
        <begin position="528"/>
        <end position="605"/>
    </location>
</feature>
<feature type="compositionally biased region" description="Low complexity" evidence="11">
    <location>
        <begin position="511"/>
        <end position="529"/>
    </location>
</feature>
<dbReference type="InterPro" id="IPR006515">
    <property type="entry name" value="PABP_1234"/>
</dbReference>
<comment type="function">
    <text evidence="8">Binds the poly(A) tail of mRNA. Appears to be an important mediator of the multiple roles of the poly(A) tail in mRNA biogenesis, stability and translation.</text>
</comment>
<feature type="compositionally biased region" description="Polar residues" evidence="11">
    <location>
        <begin position="446"/>
        <end position="458"/>
    </location>
</feature>
<feature type="compositionally biased region" description="Basic residues" evidence="11">
    <location>
        <begin position="459"/>
        <end position="470"/>
    </location>
</feature>
<sequence length="625" mass="68641">MSVDSTVPVAPASLYVGDLHPDITDGQLFDAFSEFKSLASVRVCRDSSSGRSLCYGYVNFISPLDAIHAIEIKNHTALNGKTMRVTWSHRDANTRKSGVGNVFVKNLCDSTDSMKLQQMFAKFGNILSCKVVTTEDGRNKGYGFVQFVSEDSASSAIEKLNGTTVGGKQIYVGKFMRKSDRVLTNADVKYTNLYIKNLDSDITEEVLQEKFSQFGNIISLVITKEENGASKGFGFVNYDDPDHAKQALEAMNGSQLGSKSLYVARAQKKAERQQILRRKFEEKRNEQIMKFMGSNVYIKNIKDDVNDLELRELFSQCGSITSAKLMRDDKGISKGFGFVCYSTPDEASKAVSTFDGYMFHQKPLYVAIAQRKEDRLAQLLLQYAQPMAGLAVPSVSVLPGGYPPLYYAAQSVVSQTQTRQGLIYQPLGVSPGWRGNGFAPAPRQAFQPSPVSLIPSNARQKRQNRGRMNRHAFPQNGGSMQSVVASDEDGNQQRAGPVKCTPDRWREVNKASGASSPSSSSDGTVSPGSKTLSGMLASATPQQQKQILGKHLYPLVHKHRPDLVAKITGMLLEMDNSKLLLLLELPKSLAAKVKEAVQVLQILKTKNPNQDGTHPSHLTSEVAVN</sequence>
<evidence type="ECO:0000313" key="14">
    <source>
        <dbReference type="EMBL" id="GMH09882.1"/>
    </source>
</evidence>
<feature type="region of interest" description="Disordered" evidence="11">
    <location>
        <begin position="606"/>
        <end position="625"/>
    </location>
</feature>
<dbReference type="NCBIfam" id="TIGR01628">
    <property type="entry name" value="PABP-1234"/>
    <property type="match status" value="1"/>
</dbReference>
<feature type="domain" description="RRM" evidence="12">
    <location>
        <begin position="191"/>
        <end position="268"/>
    </location>
</feature>
<keyword evidence="7" id="KW-0539">Nucleus</keyword>
<evidence type="ECO:0000259" key="13">
    <source>
        <dbReference type="PROSITE" id="PS51309"/>
    </source>
</evidence>
<dbReference type="Proteomes" id="UP001279734">
    <property type="component" value="Unassembled WGS sequence"/>
</dbReference>
<proteinExistence type="inferred from homology"/>
<dbReference type="PANTHER" id="PTHR24012">
    <property type="entry name" value="RNA BINDING PROTEIN"/>
    <property type="match status" value="1"/>
</dbReference>
<evidence type="ECO:0000256" key="8">
    <source>
        <dbReference type="ARBA" id="ARBA00054110"/>
    </source>
</evidence>
<organism evidence="14 15">
    <name type="scientific">Nepenthes gracilis</name>
    <name type="common">Slender pitcher plant</name>
    <dbReference type="NCBI Taxonomy" id="150966"/>
    <lineage>
        <taxon>Eukaryota</taxon>
        <taxon>Viridiplantae</taxon>
        <taxon>Streptophyta</taxon>
        <taxon>Embryophyta</taxon>
        <taxon>Tracheophyta</taxon>
        <taxon>Spermatophyta</taxon>
        <taxon>Magnoliopsida</taxon>
        <taxon>eudicotyledons</taxon>
        <taxon>Gunneridae</taxon>
        <taxon>Pentapetalae</taxon>
        <taxon>Caryophyllales</taxon>
        <taxon>Nepenthaceae</taxon>
        <taxon>Nepenthes</taxon>
    </lineage>
</organism>
<dbReference type="Gene3D" id="1.10.1900.10">
    <property type="entry name" value="c-terminal domain of poly(a) binding protein"/>
    <property type="match status" value="1"/>
</dbReference>
<dbReference type="GO" id="GO:0005634">
    <property type="term" value="C:nucleus"/>
    <property type="evidence" value="ECO:0007669"/>
    <property type="project" value="UniProtKB-SubCell"/>
</dbReference>
<keyword evidence="6 9" id="KW-0694">RNA-binding</keyword>
<evidence type="ECO:0000256" key="7">
    <source>
        <dbReference type="ARBA" id="ARBA00023242"/>
    </source>
</evidence>
<comment type="caution">
    <text evidence="14">The sequence shown here is derived from an EMBL/GenBank/DDBJ whole genome shotgun (WGS) entry which is preliminary data.</text>
</comment>
<dbReference type="SUPFAM" id="SSF63570">
    <property type="entry name" value="PABC (PABP) domain"/>
    <property type="match status" value="1"/>
</dbReference>
<protein>
    <recommendedName>
        <fullName evidence="10">Polyadenylate-binding protein</fullName>
        <shortName evidence="10">PABP</shortName>
    </recommendedName>
</protein>
<keyword evidence="4 10" id="KW-0963">Cytoplasm</keyword>
<evidence type="ECO:0000256" key="6">
    <source>
        <dbReference type="ARBA" id="ARBA00022884"/>
    </source>
</evidence>
<evidence type="ECO:0000256" key="3">
    <source>
        <dbReference type="ARBA" id="ARBA00008557"/>
    </source>
</evidence>
<dbReference type="InterPro" id="IPR035979">
    <property type="entry name" value="RBD_domain_sf"/>
</dbReference>
<evidence type="ECO:0000256" key="4">
    <source>
        <dbReference type="ARBA" id="ARBA00022490"/>
    </source>
</evidence>
<evidence type="ECO:0000313" key="15">
    <source>
        <dbReference type="Proteomes" id="UP001279734"/>
    </source>
</evidence>
<keyword evidence="5" id="KW-0677">Repeat</keyword>
<dbReference type="SMART" id="SM00517">
    <property type="entry name" value="PolyA"/>
    <property type="match status" value="1"/>
</dbReference>
<dbReference type="GO" id="GO:0003723">
    <property type="term" value="F:RNA binding"/>
    <property type="evidence" value="ECO:0007669"/>
    <property type="project" value="UniProtKB-UniRule"/>
</dbReference>
<feature type="domain" description="RRM" evidence="12">
    <location>
        <begin position="294"/>
        <end position="371"/>
    </location>
</feature>
<dbReference type="Pfam" id="PF00076">
    <property type="entry name" value="RRM_1"/>
    <property type="match status" value="4"/>
</dbReference>
<dbReference type="PROSITE" id="PS51309">
    <property type="entry name" value="PABC"/>
    <property type="match status" value="1"/>
</dbReference>
<evidence type="ECO:0000256" key="2">
    <source>
        <dbReference type="ARBA" id="ARBA00004496"/>
    </source>
</evidence>
<dbReference type="GO" id="GO:0005737">
    <property type="term" value="C:cytoplasm"/>
    <property type="evidence" value="ECO:0007669"/>
    <property type="project" value="UniProtKB-SubCell"/>
</dbReference>
<accession>A0AAD3XM76</accession>
<dbReference type="CDD" id="cd12379">
    <property type="entry name" value="RRM2_I_PABPs"/>
    <property type="match status" value="1"/>
</dbReference>
<evidence type="ECO:0000256" key="10">
    <source>
        <dbReference type="RuleBase" id="RU362004"/>
    </source>
</evidence>
<dbReference type="InterPro" id="IPR000504">
    <property type="entry name" value="RRM_dom"/>
</dbReference>
<evidence type="ECO:0000256" key="11">
    <source>
        <dbReference type="SAM" id="MobiDB-lite"/>
    </source>
</evidence>
<dbReference type="InterPro" id="IPR012677">
    <property type="entry name" value="Nucleotide-bd_a/b_plait_sf"/>
</dbReference>
<dbReference type="FunFam" id="3.30.70.330:FF:000782">
    <property type="entry name" value="Polyadenylate-binding protein"/>
    <property type="match status" value="1"/>
</dbReference>
<dbReference type="InterPro" id="IPR045305">
    <property type="entry name" value="RRM2_I_PABPs"/>
</dbReference>
<comment type="subcellular location">
    <subcellularLocation>
        <location evidence="2 10">Cytoplasm</location>
    </subcellularLocation>
    <subcellularLocation>
        <location evidence="1">Nucleus</location>
    </subcellularLocation>
</comment>
<dbReference type="PROSITE" id="PS50102">
    <property type="entry name" value="RRM"/>
    <property type="match status" value="4"/>
</dbReference>
<evidence type="ECO:0000259" key="12">
    <source>
        <dbReference type="PROSITE" id="PS50102"/>
    </source>
</evidence>
<dbReference type="SMART" id="SM00360">
    <property type="entry name" value="RRM"/>
    <property type="match status" value="4"/>
</dbReference>
<dbReference type="InterPro" id="IPR036053">
    <property type="entry name" value="PABP-dom"/>
</dbReference>
<dbReference type="FunFam" id="3.30.70.330:FF:000003">
    <property type="entry name" value="Polyadenylate-binding protein"/>
    <property type="match status" value="1"/>
</dbReference>